<dbReference type="AlphaFoldDB" id="A0AAU0UHR9"/>
<reference evidence="1 2" key="1">
    <citation type="submission" date="2023-04" db="EMBL/GenBank/DDBJ databases">
        <authorList>
            <person name="Hsu D."/>
        </authorList>
    </citation>
    <scope>NUCLEOTIDE SEQUENCE [LARGE SCALE GENOMIC DNA]</scope>
    <source>
        <strain evidence="1 2">MK1</strain>
    </source>
</reference>
<dbReference type="InterPro" id="IPR036782">
    <property type="entry name" value="NE0471-like_N"/>
</dbReference>
<organism evidence="1 2">
    <name type="scientific">Metallumcola ferriviriculae</name>
    <dbReference type="NCBI Taxonomy" id="3039180"/>
    <lineage>
        <taxon>Bacteria</taxon>
        <taxon>Bacillati</taxon>
        <taxon>Bacillota</taxon>
        <taxon>Clostridia</taxon>
        <taxon>Neomoorellales</taxon>
        <taxon>Desulfitibacteraceae</taxon>
        <taxon>Metallumcola</taxon>
    </lineage>
</organism>
<protein>
    <submittedName>
        <fullName evidence="1">DUF2442 domain-containing protein</fullName>
    </submittedName>
</protein>
<dbReference type="KEGG" id="dbc:MFMK1_000648"/>
<evidence type="ECO:0000313" key="1">
    <source>
        <dbReference type="EMBL" id="WRO20858.1"/>
    </source>
</evidence>
<gene>
    <name evidence="1" type="ORF">MFMK1_000648</name>
</gene>
<name>A0AAU0UHR9_9FIRM</name>
<keyword evidence="2" id="KW-1185">Reference proteome</keyword>
<dbReference type="InterPro" id="IPR018841">
    <property type="entry name" value="DUF2442"/>
</dbReference>
<dbReference type="RefSeq" id="WP_366923736.1">
    <property type="nucleotide sequence ID" value="NZ_CP121694.1"/>
</dbReference>
<accession>A0AAU0UHR9</accession>
<dbReference type="Pfam" id="PF10387">
    <property type="entry name" value="DUF2442"/>
    <property type="match status" value="1"/>
</dbReference>
<dbReference type="EMBL" id="CP121694">
    <property type="protein sequence ID" value="WRO20858.1"/>
    <property type="molecule type" value="Genomic_DNA"/>
</dbReference>
<sequence length="76" mass="8907">MVPRPKTVKPLDNYCLQVTFDNGETKIYDMSSLIEKPFYRDLKNKNIFKAVKVSDITLEWPSGEDICPNELYYKSK</sequence>
<dbReference type="Proteomes" id="UP001329915">
    <property type="component" value="Chromosome"/>
</dbReference>
<dbReference type="SUPFAM" id="SSF143880">
    <property type="entry name" value="NE0471 N-terminal domain-like"/>
    <property type="match status" value="1"/>
</dbReference>
<proteinExistence type="predicted"/>
<dbReference type="Gene3D" id="3.30.2020.10">
    <property type="entry name" value="NE0471-like N-terminal domain"/>
    <property type="match status" value="1"/>
</dbReference>
<evidence type="ECO:0000313" key="2">
    <source>
        <dbReference type="Proteomes" id="UP001329915"/>
    </source>
</evidence>